<dbReference type="Proteomes" id="UP000290495">
    <property type="component" value="Chromosome"/>
</dbReference>
<dbReference type="Pfam" id="PF02033">
    <property type="entry name" value="RBFA"/>
    <property type="match status" value="1"/>
</dbReference>
<evidence type="ECO:0000313" key="3">
    <source>
        <dbReference type="EMBL" id="VEU68748.1"/>
    </source>
</evidence>
<dbReference type="InterPro" id="IPR020053">
    <property type="entry name" value="Ribosome-bd_factorA_CS"/>
</dbReference>
<comment type="subcellular location">
    <subcellularLocation>
        <location evidence="2">Cytoplasm</location>
    </subcellularLocation>
</comment>
<dbReference type="PANTHER" id="PTHR33515">
    <property type="entry name" value="RIBOSOME-BINDING FACTOR A, CHLOROPLASTIC-RELATED"/>
    <property type="match status" value="1"/>
</dbReference>
<gene>
    <name evidence="3" type="primary">MCYN0307</name>
    <name evidence="2" type="synonym">rbfA</name>
    <name evidence="3" type="ORF">NCTC10146_00201</name>
</gene>
<comment type="subunit">
    <text evidence="2">Monomer. Binds 30S ribosomal subunits, but not 50S ribosomal subunits or 70S ribosomes.</text>
</comment>
<dbReference type="Gene3D" id="3.30.300.20">
    <property type="match status" value="1"/>
</dbReference>
<dbReference type="GO" id="GO:0030490">
    <property type="term" value="P:maturation of SSU-rRNA"/>
    <property type="evidence" value="ECO:0007669"/>
    <property type="project" value="UniProtKB-UniRule"/>
</dbReference>
<keyword evidence="2" id="KW-0963">Cytoplasm</keyword>
<accession>A0A449AQB4</accession>
<dbReference type="GO" id="GO:0005829">
    <property type="term" value="C:cytosol"/>
    <property type="evidence" value="ECO:0007669"/>
    <property type="project" value="TreeGrafter"/>
</dbReference>
<dbReference type="HAMAP" id="MF_00003">
    <property type="entry name" value="RbfA"/>
    <property type="match status" value="1"/>
</dbReference>
<dbReference type="AlphaFoldDB" id="A0A449AQB4"/>
<evidence type="ECO:0000256" key="2">
    <source>
        <dbReference type="HAMAP-Rule" id="MF_00003"/>
    </source>
</evidence>
<dbReference type="NCBIfam" id="TIGR00082">
    <property type="entry name" value="rbfA"/>
    <property type="match status" value="1"/>
</dbReference>
<dbReference type="InterPro" id="IPR015946">
    <property type="entry name" value="KH_dom-like_a/b"/>
</dbReference>
<name>A0A449AQB4_9BACT</name>
<evidence type="ECO:0000256" key="1">
    <source>
        <dbReference type="ARBA" id="ARBA00022517"/>
    </source>
</evidence>
<comment type="function">
    <text evidence="2">One of several proteins that assist in the late maturation steps of the functional core of the 30S ribosomal subunit. Associates with free 30S ribosomal subunits (but not with 30S subunits that are part of 70S ribosomes or polysomes). Required for efficient processing of 16S rRNA. May interact with the 5'-terminal helix region of 16S rRNA.</text>
</comment>
<sequence>MNQITLRKKETQIQQLIASVLAHDLNNVNVIDPVVMDVKLSSDLGLVKVFVTLSGNEQKGIIALNNASSYVRKVLAKSLDWRKVPEVRFYIDEVTETGSKIDQILRQLSEENDKK</sequence>
<dbReference type="EMBL" id="LR215010">
    <property type="protein sequence ID" value="VEU68748.1"/>
    <property type="molecule type" value="Genomic_DNA"/>
</dbReference>
<dbReference type="SUPFAM" id="SSF89919">
    <property type="entry name" value="Ribosome-binding factor A, RbfA"/>
    <property type="match status" value="1"/>
</dbReference>
<dbReference type="InterPro" id="IPR000238">
    <property type="entry name" value="RbfA"/>
</dbReference>
<evidence type="ECO:0000313" key="4">
    <source>
        <dbReference type="Proteomes" id="UP000290495"/>
    </source>
</evidence>
<organism evidence="3 4">
    <name type="scientific">Mycoplasmopsis canis</name>
    <dbReference type="NCBI Taxonomy" id="29555"/>
    <lineage>
        <taxon>Bacteria</taxon>
        <taxon>Bacillati</taxon>
        <taxon>Mycoplasmatota</taxon>
        <taxon>Mycoplasmoidales</taxon>
        <taxon>Metamycoplasmataceae</taxon>
        <taxon>Mycoplasmopsis</taxon>
    </lineage>
</organism>
<comment type="similarity">
    <text evidence="2">Belongs to the RbfA family.</text>
</comment>
<dbReference type="RefSeq" id="WP_004794564.1">
    <property type="nucleotide sequence ID" value="NZ_LR215010.1"/>
</dbReference>
<keyword evidence="1 2" id="KW-0690">Ribosome biogenesis</keyword>
<reference evidence="3 4" key="1">
    <citation type="submission" date="2019-01" db="EMBL/GenBank/DDBJ databases">
        <authorList>
            <consortium name="Pathogen Informatics"/>
        </authorList>
    </citation>
    <scope>NUCLEOTIDE SEQUENCE [LARGE SCALE GENOMIC DNA]</scope>
    <source>
        <strain evidence="3 4">NCTC10146</strain>
    </source>
</reference>
<dbReference type="PROSITE" id="PS01319">
    <property type="entry name" value="RBFA"/>
    <property type="match status" value="1"/>
</dbReference>
<protein>
    <recommendedName>
        <fullName evidence="2">Ribosome-binding factor A</fullName>
    </recommendedName>
</protein>
<dbReference type="PANTHER" id="PTHR33515:SF1">
    <property type="entry name" value="RIBOSOME-BINDING FACTOR A, CHLOROPLASTIC-RELATED"/>
    <property type="match status" value="1"/>
</dbReference>
<proteinExistence type="inferred from homology"/>
<dbReference type="GO" id="GO:0043024">
    <property type="term" value="F:ribosomal small subunit binding"/>
    <property type="evidence" value="ECO:0007669"/>
    <property type="project" value="TreeGrafter"/>
</dbReference>
<dbReference type="InterPro" id="IPR023799">
    <property type="entry name" value="RbfA_dom_sf"/>
</dbReference>